<proteinExistence type="predicted"/>
<organism evidence="2 3">
    <name type="scientific">Corynespora cassiicola Philippines</name>
    <dbReference type="NCBI Taxonomy" id="1448308"/>
    <lineage>
        <taxon>Eukaryota</taxon>
        <taxon>Fungi</taxon>
        <taxon>Dikarya</taxon>
        <taxon>Ascomycota</taxon>
        <taxon>Pezizomycotina</taxon>
        <taxon>Dothideomycetes</taxon>
        <taxon>Pleosporomycetidae</taxon>
        <taxon>Pleosporales</taxon>
        <taxon>Corynesporascaceae</taxon>
        <taxon>Corynespora</taxon>
    </lineage>
</organism>
<gene>
    <name evidence="2" type="ORF">BS50DRAFT_275059</name>
</gene>
<dbReference type="AlphaFoldDB" id="A0A2T2P0G9"/>
<name>A0A2T2P0G9_CORCC</name>
<accession>A0A2T2P0G9</accession>
<reference evidence="2 3" key="1">
    <citation type="journal article" date="2018" name="Front. Microbiol.">
        <title>Genome-Wide Analysis of Corynespora cassiicola Leaf Fall Disease Putative Effectors.</title>
        <authorList>
            <person name="Lopez D."/>
            <person name="Ribeiro S."/>
            <person name="Label P."/>
            <person name="Fumanal B."/>
            <person name="Venisse J.S."/>
            <person name="Kohler A."/>
            <person name="de Oliveira R.R."/>
            <person name="Labutti K."/>
            <person name="Lipzen A."/>
            <person name="Lail K."/>
            <person name="Bauer D."/>
            <person name="Ohm R.A."/>
            <person name="Barry K.W."/>
            <person name="Spatafora J."/>
            <person name="Grigoriev I.V."/>
            <person name="Martin F.M."/>
            <person name="Pujade-Renaud V."/>
        </authorList>
    </citation>
    <scope>NUCLEOTIDE SEQUENCE [LARGE SCALE GENOMIC DNA]</scope>
    <source>
        <strain evidence="2 3">Philippines</strain>
    </source>
</reference>
<dbReference type="EMBL" id="KZ678131">
    <property type="protein sequence ID" value="PSN71147.1"/>
    <property type="molecule type" value="Genomic_DNA"/>
</dbReference>
<dbReference type="Proteomes" id="UP000240883">
    <property type="component" value="Unassembled WGS sequence"/>
</dbReference>
<sequence>MLVASPAKDPHFFRADYFRTDPCPIQGNGDQNRGGGGGPPLGVRCLRKCRRAGALGNNKPSRGLAIHPPPSRRSSVQASEAHLHASNHLVPLFDRQRRNPELRMVCVRKRESEREGGVEVGGPIDLFPMSKWNRSSFPLLPKQGLYQEAKESQTTCTDIPRRAAARRDDSEVLAGGWFGGGAKITKDAHTPNRCISRCYIEGAERRACGRGFET</sequence>
<evidence type="ECO:0000256" key="1">
    <source>
        <dbReference type="SAM" id="MobiDB-lite"/>
    </source>
</evidence>
<evidence type="ECO:0000313" key="2">
    <source>
        <dbReference type="EMBL" id="PSN71147.1"/>
    </source>
</evidence>
<feature type="region of interest" description="Disordered" evidence="1">
    <location>
        <begin position="54"/>
        <end position="81"/>
    </location>
</feature>
<protein>
    <submittedName>
        <fullName evidence="2">Uncharacterized protein</fullName>
    </submittedName>
</protein>
<evidence type="ECO:0000313" key="3">
    <source>
        <dbReference type="Proteomes" id="UP000240883"/>
    </source>
</evidence>
<keyword evidence="3" id="KW-1185">Reference proteome</keyword>